<gene>
    <name evidence="8" type="ORF">BJ982_005509</name>
</gene>
<comment type="caution">
    <text evidence="8">The sequence shown here is derived from an EMBL/GenBank/DDBJ whole genome shotgun (WGS) entry which is preliminary data.</text>
</comment>
<dbReference type="GO" id="GO:0003677">
    <property type="term" value="F:DNA binding"/>
    <property type="evidence" value="ECO:0007669"/>
    <property type="project" value="UniProtKB-UniRule"/>
</dbReference>
<dbReference type="InterPro" id="IPR051677">
    <property type="entry name" value="AfsR-DnrI-RedD_regulator"/>
</dbReference>
<feature type="domain" description="OmpR/PhoB-type" evidence="7">
    <location>
        <begin position="1"/>
        <end position="92"/>
    </location>
</feature>
<dbReference type="SMART" id="SM01043">
    <property type="entry name" value="BTAD"/>
    <property type="match status" value="1"/>
</dbReference>
<evidence type="ECO:0000313" key="8">
    <source>
        <dbReference type="EMBL" id="MBB4703965.1"/>
    </source>
</evidence>
<dbReference type="PRINTS" id="PR00364">
    <property type="entry name" value="DISEASERSIST"/>
</dbReference>
<dbReference type="InterPro" id="IPR027417">
    <property type="entry name" value="P-loop_NTPase"/>
</dbReference>
<dbReference type="SUPFAM" id="SSF52540">
    <property type="entry name" value="P-loop containing nucleoside triphosphate hydrolases"/>
    <property type="match status" value="1"/>
</dbReference>
<evidence type="ECO:0000256" key="2">
    <source>
        <dbReference type="ARBA" id="ARBA00023015"/>
    </source>
</evidence>
<dbReference type="Gene3D" id="1.10.10.10">
    <property type="entry name" value="Winged helix-like DNA-binding domain superfamily/Winged helix DNA-binding domain"/>
    <property type="match status" value="1"/>
</dbReference>
<dbReference type="GO" id="GO:0006355">
    <property type="term" value="P:regulation of DNA-templated transcription"/>
    <property type="evidence" value="ECO:0007669"/>
    <property type="project" value="InterPro"/>
</dbReference>
<keyword evidence="2" id="KW-0805">Transcription regulation</keyword>
<feature type="region of interest" description="Disordered" evidence="6">
    <location>
        <begin position="616"/>
        <end position="691"/>
    </location>
</feature>
<dbReference type="Gene3D" id="1.25.40.10">
    <property type="entry name" value="Tetratricopeptide repeat domain"/>
    <property type="match status" value="1"/>
</dbReference>
<dbReference type="InterPro" id="IPR001867">
    <property type="entry name" value="OmpR/PhoB-type_DNA-bd"/>
</dbReference>
<dbReference type="SUPFAM" id="SSF48452">
    <property type="entry name" value="TPR-like"/>
    <property type="match status" value="1"/>
</dbReference>
<evidence type="ECO:0000313" key="9">
    <source>
        <dbReference type="Proteomes" id="UP000542210"/>
    </source>
</evidence>
<dbReference type="GO" id="GO:0000160">
    <property type="term" value="P:phosphorelay signal transduction system"/>
    <property type="evidence" value="ECO:0007669"/>
    <property type="project" value="InterPro"/>
</dbReference>
<evidence type="ECO:0000256" key="3">
    <source>
        <dbReference type="ARBA" id="ARBA00023125"/>
    </source>
</evidence>
<keyword evidence="3 5" id="KW-0238">DNA-binding</keyword>
<dbReference type="FunFam" id="1.25.40.10:FF:000222">
    <property type="entry name" value="SARP family transcriptional regulator"/>
    <property type="match status" value="1"/>
</dbReference>
<dbReference type="PROSITE" id="PS51755">
    <property type="entry name" value="OMPR_PHOB"/>
    <property type="match status" value="1"/>
</dbReference>
<dbReference type="EMBL" id="JACHND010000001">
    <property type="protein sequence ID" value="MBB4703965.1"/>
    <property type="molecule type" value="Genomic_DNA"/>
</dbReference>
<dbReference type="InterPro" id="IPR011990">
    <property type="entry name" value="TPR-like_helical_dom_sf"/>
</dbReference>
<dbReference type="InterPro" id="IPR016032">
    <property type="entry name" value="Sig_transdc_resp-reg_C-effctor"/>
</dbReference>
<evidence type="ECO:0000256" key="5">
    <source>
        <dbReference type="PROSITE-ProRule" id="PRU01091"/>
    </source>
</evidence>
<comment type="similarity">
    <text evidence="1">Belongs to the AfsR/DnrI/RedD regulatory family.</text>
</comment>
<dbReference type="Gene3D" id="3.40.50.300">
    <property type="entry name" value="P-loop containing nucleotide triphosphate hydrolases"/>
    <property type="match status" value="1"/>
</dbReference>
<evidence type="ECO:0000256" key="6">
    <source>
        <dbReference type="SAM" id="MobiDB-lite"/>
    </source>
</evidence>
<dbReference type="InterPro" id="IPR036388">
    <property type="entry name" value="WH-like_DNA-bd_sf"/>
</dbReference>
<evidence type="ECO:0000256" key="4">
    <source>
        <dbReference type="ARBA" id="ARBA00023163"/>
    </source>
</evidence>
<feature type="region of interest" description="Disordered" evidence="6">
    <location>
        <begin position="246"/>
        <end position="279"/>
    </location>
</feature>
<feature type="DNA-binding region" description="OmpR/PhoB-type" evidence="5">
    <location>
        <begin position="1"/>
        <end position="92"/>
    </location>
</feature>
<accession>A0A7W7DBW5</accession>
<dbReference type="PANTHER" id="PTHR35807">
    <property type="entry name" value="TRANSCRIPTIONAL REGULATOR REDD-RELATED"/>
    <property type="match status" value="1"/>
</dbReference>
<dbReference type="Pfam" id="PF00486">
    <property type="entry name" value="Trans_reg_C"/>
    <property type="match status" value="1"/>
</dbReference>
<dbReference type="GO" id="GO:0043531">
    <property type="term" value="F:ADP binding"/>
    <property type="evidence" value="ECO:0007669"/>
    <property type="project" value="InterPro"/>
</dbReference>
<sequence>MEFRVLGSLQVVDDGADLTPSAAKVRAVLAMLVLRHNQIVSTRELIDELWGERPPATALPTLHTYVYKLRKMLGAGGPASVVTQPYGYLLATTPETIDVFRFDRLVAEGWNGLERGDPQHATDTLSQALALWRGPALANLAAGELLSAQITRLEESRLRALQLRLAADLGLGRHRELISELKELIATYPLNEDFYAKLMTALYQVGRRGEALEVFQNLRQVLVGQLGLEPSPALCRLQQRLLSADPGLEQPGLDQPGLMDRPPSAEVPAPPPARAAEVKPAQLPPDIGDFVGRGPVVERIAAALAGTAEAGTAVRVICVSGMPGVGQTALAVHAAHRVRAAFPSGQLFAGLGGAVPADPGEVLAGFLRAAGVAPGDVPADRDERSKLFRSWCSDRQVLIVLDDAAGAAQIQPLLPGSPGCAVIVTSRFGMHGFAGACMVELDPLSQEEGLELLGKIVGPARLSAERHAAERIVRLCGRLPLALRCAGARLAAGQGLTLGGFADRLEDPRTRLADLAVADLDVRTAFRGTYDRLGGPERSLFRLLGLLQTPDITTRQTGALLGCEVDHAERLLARLADCRLLSARPGQGEVRYGVHELVRLFARECLERELDAFGAQEAGTRAAEPVPAPAEPGTAEGSVPARAAAVPGSRGAEPVGEHSAERPREHADRTGPVLVPRAPWVNGAPAHVLGP</sequence>
<keyword evidence="9" id="KW-1185">Reference proteome</keyword>
<dbReference type="Proteomes" id="UP000542210">
    <property type="component" value="Unassembled WGS sequence"/>
</dbReference>
<dbReference type="InterPro" id="IPR005158">
    <property type="entry name" value="BTAD"/>
</dbReference>
<dbReference type="AlphaFoldDB" id="A0A7W7DBW5"/>
<dbReference type="PANTHER" id="PTHR35807:SF1">
    <property type="entry name" value="TRANSCRIPTIONAL REGULATOR REDD"/>
    <property type="match status" value="1"/>
</dbReference>
<protein>
    <submittedName>
        <fullName evidence="8">DNA-binding SARP family transcriptional activator</fullName>
    </submittedName>
</protein>
<organism evidence="8 9">
    <name type="scientific">Sphaerisporangium siamense</name>
    <dbReference type="NCBI Taxonomy" id="795645"/>
    <lineage>
        <taxon>Bacteria</taxon>
        <taxon>Bacillati</taxon>
        <taxon>Actinomycetota</taxon>
        <taxon>Actinomycetes</taxon>
        <taxon>Streptosporangiales</taxon>
        <taxon>Streptosporangiaceae</taxon>
        <taxon>Sphaerisporangium</taxon>
    </lineage>
</organism>
<dbReference type="Pfam" id="PF03704">
    <property type="entry name" value="BTAD"/>
    <property type="match status" value="1"/>
</dbReference>
<evidence type="ECO:0000259" key="7">
    <source>
        <dbReference type="PROSITE" id="PS51755"/>
    </source>
</evidence>
<dbReference type="RefSeq" id="WP_184884721.1">
    <property type="nucleotide sequence ID" value="NZ_BOOV01000001.1"/>
</dbReference>
<dbReference type="SUPFAM" id="SSF46894">
    <property type="entry name" value="C-terminal effector domain of the bipartite response regulators"/>
    <property type="match status" value="1"/>
</dbReference>
<feature type="compositionally biased region" description="Basic and acidic residues" evidence="6">
    <location>
        <begin position="655"/>
        <end position="669"/>
    </location>
</feature>
<dbReference type="CDD" id="cd15831">
    <property type="entry name" value="BTAD"/>
    <property type="match status" value="1"/>
</dbReference>
<name>A0A7W7DBW5_9ACTN</name>
<keyword evidence="4" id="KW-0804">Transcription</keyword>
<proteinExistence type="inferred from homology"/>
<reference evidence="8 9" key="1">
    <citation type="submission" date="2020-08" db="EMBL/GenBank/DDBJ databases">
        <title>Sequencing the genomes of 1000 actinobacteria strains.</title>
        <authorList>
            <person name="Klenk H.-P."/>
        </authorList>
    </citation>
    <scope>NUCLEOTIDE SEQUENCE [LARGE SCALE GENOMIC DNA]</scope>
    <source>
        <strain evidence="8 9">DSM 45784</strain>
    </source>
</reference>
<evidence type="ECO:0000256" key="1">
    <source>
        <dbReference type="ARBA" id="ARBA00005820"/>
    </source>
</evidence>
<dbReference type="SMART" id="SM00862">
    <property type="entry name" value="Trans_reg_C"/>
    <property type="match status" value="1"/>
</dbReference>